<dbReference type="Proteomes" id="UP000257479">
    <property type="component" value="Unassembled WGS sequence"/>
</dbReference>
<dbReference type="GO" id="GO:0005506">
    <property type="term" value="F:iron ion binding"/>
    <property type="evidence" value="ECO:0007669"/>
    <property type="project" value="UniProtKB-ARBA"/>
</dbReference>
<proteinExistence type="predicted"/>
<sequence>MAGSLSAEQTDAFWNDGFLFPVAVISSADALAARQHFLELMDEPAVTLPRPTNDYARSCFHAVSTEAARLAAHPAILDAVESLLGPDLLVWSVELIIKPPQSDKMLTMHQDLNYWGFEHADGEVTAWLALGDVTIENGAMQFVRASHHLGAVVHHDTYGENNLLSRGQEITIDFDPADEVPVELGAGDISLHHGLTFHGSGPNTTDHHRVALAIRYVTPEMGKEGGATDYAMLVRGADRHNTLVKIAPPATDFGPAELALHTELEAAQLGALAAGAAEAYGYDRGT</sequence>
<reference evidence="1 2" key="1">
    <citation type="journal article" date="2018" name="Nat. Biotechnol.">
        <title>A standardized bacterial taxonomy based on genome phylogeny substantially revises the tree of life.</title>
        <authorList>
            <person name="Parks D.H."/>
            <person name="Chuvochina M."/>
            <person name="Waite D.W."/>
            <person name="Rinke C."/>
            <person name="Skarshewski A."/>
            <person name="Chaumeil P.A."/>
            <person name="Hugenholtz P."/>
        </authorList>
    </citation>
    <scope>NUCLEOTIDE SEQUENCE [LARGE SCALE GENOMIC DNA]</scope>
    <source>
        <strain evidence="1">UBA9152</strain>
    </source>
</reference>
<dbReference type="PANTHER" id="PTHR20883">
    <property type="entry name" value="PHYTANOYL-COA DIOXYGENASE DOMAIN CONTAINING 1"/>
    <property type="match status" value="1"/>
</dbReference>
<evidence type="ECO:0000313" key="1">
    <source>
        <dbReference type="EMBL" id="HAN23066.1"/>
    </source>
</evidence>
<dbReference type="AlphaFoldDB" id="A0A3C1K9Z8"/>
<dbReference type="Pfam" id="PF05721">
    <property type="entry name" value="PhyH"/>
    <property type="match status" value="1"/>
</dbReference>
<organism evidence="1 2">
    <name type="scientific">Microbacterium ginsengisoli</name>
    <dbReference type="NCBI Taxonomy" id="400772"/>
    <lineage>
        <taxon>Bacteria</taxon>
        <taxon>Bacillati</taxon>
        <taxon>Actinomycetota</taxon>
        <taxon>Actinomycetes</taxon>
        <taxon>Micrococcales</taxon>
        <taxon>Microbacteriaceae</taxon>
        <taxon>Microbacterium</taxon>
    </lineage>
</organism>
<accession>A0A3C1K9Z8</accession>
<dbReference type="PANTHER" id="PTHR20883:SF48">
    <property type="entry name" value="ECTOINE DIOXYGENASE"/>
    <property type="match status" value="1"/>
</dbReference>
<gene>
    <name evidence="1" type="ORF">DCP95_00635</name>
</gene>
<dbReference type="SUPFAM" id="SSF51197">
    <property type="entry name" value="Clavaminate synthase-like"/>
    <property type="match status" value="1"/>
</dbReference>
<dbReference type="EMBL" id="DMNG01000008">
    <property type="protein sequence ID" value="HAN23066.1"/>
    <property type="molecule type" value="Genomic_DNA"/>
</dbReference>
<keyword evidence="1" id="KW-0223">Dioxygenase</keyword>
<dbReference type="GO" id="GO:0016706">
    <property type="term" value="F:2-oxoglutarate-dependent dioxygenase activity"/>
    <property type="evidence" value="ECO:0007669"/>
    <property type="project" value="UniProtKB-ARBA"/>
</dbReference>
<dbReference type="InterPro" id="IPR008775">
    <property type="entry name" value="Phytyl_CoA_dOase-like"/>
</dbReference>
<name>A0A3C1K9Z8_9MICO</name>
<comment type="caution">
    <text evidence="1">The sequence shown here is derived from an EMBL/GenBank/DDBJ whole genome shotgun (WGS) entry which is preliminary data.</text>
</comment>
<keyword evidence="1" id="KW-0560">Oxidoreductase</keyword>
<protein>
    <submittedName>
        <fullName evidence="1">Phytanoyl-CoA dioxygenase</fullName>
    </submittedName>
</protein>
<dbReference type="Gene3D" id="2.60.120.620">
    <property type="entry name" value="q2cbj1_9rhob like domain"/>
    <property type="match status" value="1"/>
</dbReference>
<evidence type="ECO:0000313" key="2">
    <source>
        <dbReference type="Proteomes" id="UP000257479"/>
    </source>
</evidence>